<comment type="caution">
    <text evidence="1">The sequence shown here is derived from an EMBL/GenBank/DDBJ whole genome shotgun (WGS) entry which is preliminary data.</text>
</comment>
<dbReference type="Proteomes" id="UP000003490">
    <property type="component" value="Unassembled WGS sequence"/>
</dbReference>
<protein>
    <submittedName>
        <fullName evidence="1">Uncharacterized protein</fullName>
    </submittedName>
</protein>
<name>A7VPI9_9FIRM</name>
<proteinExistence type="predicted"/>
<dbReference type="AlphaFoldDB" id="A7VPI9"/>
<evidence type="ECO:0000313" key="2">
    <source>
        <dbReference type="Proteomes" id="UP000003490"/>
    </source>
</evidence>
<dbReference type="HOGENOM" id="CLU_2896114_0_0_9"/>
<accession>A7VPI9</accession>
<organism evidence="1 2">
    <name type="scientific">[Clostridium] leptum DSM 753</name>
    <dbReference type="NCBI Taxonomy" id="428125"/>
    <lineage>
        <taxon>Bacteria</taxon>
        <taxon>Bacillati</taxon>
        <taxon>Bacillota</taxon>
        <taxon>Clostridia</taxon>
        <taxon>Eubacteriales</taxon>
        <taxon>Oscillospiraceae</taxon>
        <taxon>Oscillospiraceae incertae sedis</taxon>
    </lineage>
</organism>
<reference evidence="1 2" key="1">
    <citation type="submission" date="2007-08" db="EMBL/GenBank/DDBJ databases">
        <title>Draft genome sequence of Clostridium leptum (DSM 753).</title>
        <authorList>
            <person name="Sudarsanam P."/>
            <person name="Ley R."/>
            <person name="Guruge J."/>
            <person name="Turnbaugh P.J."/>
            <person name="Mahowald M."/>
            <person name="Liep D."/>
            <person name="Gordon J."/>
        </authorList>
    </citation>
    <scope>NUCLEOTIDE SEQUENCE [LARGE SCALE GENOMIC DNA]</scope>
    <source>
        <strain evidence="1 2">DSM 753</strain>
    </source>
</reference>
<dbReference type="EMBL" id="ABCB02000013">
    <property type="protein sequence ID" value="EDO62651.1"/>
    <property type="molecule type" value="Genomic_DNA"/>
</dbReference>
<evidence type="ECO:0000313" key="1">
    <source>
        <dbReference type="EMBL" id="EDO62651.1"/>
    </source>
</evidence>
<reference evidence="1 2" key="2">
    <citation type="submission" date="2007-08" db="EMBL/GenBank/DDBJ databases">
        <authorList>
            <person name="Fulton L."/>
            <person name="Clifton S."/>
            <person name="Fulton B."/>
            <person name="Xu J."/>
            <person name="Minx P."/>
            <person name="Pepin K.H."/>
            <person name="Johnson M."/>
            <person name="Thiruvilangam P."/>
            <person name="Bhonagiri V."/>
            <person name="Nash W.E."/>
            <person name="Wang C."/>
            <person name="Mardis E.R."/>
            <person name="Wilson R.K."/>
        </authorList>
    </citation>
    <scope>NUCLEOTIDE SEQUENCE [LARGE SCALE GENOMIC DNA]</scope>
    <source>
        <strain evidence="1 2">DSM 753</strain>
    </source>
</reference>
<gene>
    <name evidence="1" type="ORF">CLOLEP_00465</name>
</gene>
<sequence length="62" mass="7135">MFKFDKTKRKKGKAAFLLSFFPFFAGKCHNGLVKIIHKSGLIYLFKIVNMTDIIKATKLNLL</sequence>